<keyword evidence="6 8" id="KW-0560">Oxidoreductase</keyword>
<evidence type="ECO:0000256" key="6">
    <source>
        <dbReference type="ARBA" id="ARBA00023002"/>
    </source>
</evidence>
<dbReference type="GO" id="GO:0005737">
    <property type="term" value="C:cytoplasm"/>
    <property type="evidence" value="ECO:0007669"/>
    <property type="project" value="TreeGrafter"/>
</dbReference>
<feature type="chain" id="PRO_5014931720" description="Catalase-related peroxidase" evidence="11">
    <location>
        <begin position="23"/>
        <end position="349"/>
    </location>
</feature>
<dbReference type="InterPro" id="IPR011614">
    <property type="entry name" value="Catalase_core"/>
</dbReference>
<dbReference type="GO" id="GO:0004096">
    <property type="term" value="F:catalase activity"/>
    <property type="evidence" value="ECO:0007669"/>
    <property type="project" value="InterPro"/>
</dbReference>
<dbReference type="SMART" id="SM01060">
    <property type="entry name" value="Catalase"/>
    <property type="match status" value="1"/>
</dbReference>
<protein>
    <recommendedName>
        <fullName evidence="8">Catalase-related peroxidase</fullName>
        <ecNumber evidence="8">1.11.1.-</ecNumber>
    </recommendedName>
</protein>
<comment type="similarity">
    <text evidence="2 8">Belongs to the catalase family.</text>
</comment>
<dbReference type="Gene3D" id="1.20.1280.120">
    <property type="match status" value="1"/>
</dbReference>
<keyword evidence="5 8" id="KW-0479">Metal-binding</keyword>
<name>A0A2N7X9S1_9BURK</name>
<dbReference type="EMBL" id="PNYC01000002">
    <property type="protein sequence ID" value="PMS38302.1"/>
    <property type="molecule type" value="Genomic_DNA"/>
</dbReference>
<comment type="function">
    <text evidence="1">Decomposes hydrogen peroxide into water and oxygen; serves to protect cells from the toxic effects of hydrogen peroxide.</text>
</comment>
<evidence type="ECO:0000256" key="10">
    <source>
        <dbReference type="PIRSR" id="PIRSR000296-2"/>
    </source>
</evidence>
<evidence type="ECO:0000259" key="12">
    <source>
        <dbReference type="SMART" id="SM01060"/>
    </source>
</evidence>
<dbReference type="OrthoDB" id="255727at2"/>
<feature type="binding site" description="axial binding residue" evidence="10">
    <location>
        <position position="322"/>
    </location>
    <ligand>
        <name>heme</name>
        <dbReference type="ChEBI" id="CHEBI:30413"/>
    </ligand>
    <ligandPart>
        <name>Fe</name>
        <dbReference type="ChEBI" id="CHEBI:18248"/>
    </ligandPart>
</feature>
<evidence type="ECO:0000256" key="1">
    <source>
        <dbReference type="ARBA" id="ARBA00002974"/>
    </source>
</evidence>
<dbReference type="STRING" id="863227.GCA_000373005_00167"/>
<dbReference type="InterPro" id="IPR020835">
    <property type="entry name" value="Catalase_sf"/>
</dbReference>
<comment type="caution">
    <text evidence="13">The sequence shown here is derived from an EMBL/GenBank/DDBJ whole genome shotgun (WGS) entry which is preliminary data.</text>
</comment>
<keyword evidence="7 8" id="KW-0408">Iron</keyword>
<dbReference type="PANTHER" id="PTHR11465:SF9">
    <property type="entry name" value="CATALASE"/>
    <property type="match status" value="1"/>
</dbReference>
<feature type="signal peptide" evidence="11">
    <location>
        <begin position="1"/>
        <end position="22"/>
    </location>
</feature>
<evidence type="ECO:0000256" key="2">
    <source>
        <dbReference type="ARBA" id="ARBA00005329"/>
    </source>
</evidence>
<evidence type="ECO:0000256" key="8">
    <source>
        <dbReference type="PIRNR" id="PIRNR000296"/>
    </source>
</evidence>
<dbReference type="Pfam" id="PF00199">
    <property type="entry name" value="Catalase"/>
    <property type="match status" value="1"/>
</dbReference>
<evidence type="ECO:0000256" key="4">
    <source>
        <dbReference type="ARBA" id="ARBA00022617"/>
    </source>
</evidence>
<feature type="active site" evidence="9">
    <location>
        <position position="54"/>
    </location>
</feature>
<evidence type="ECO:0000256" key="7">
    <source>
        <dbReference type="ARBA" id="ARBA00023004"/>
    </source>
</evidence>
<dbReference type="GO" id="GO:0042542">
    <property type="term" value="P:response to hydrogen peroxide"/>
    <property type="evidence" value="ECO:0007669"/>
    <property type="project" value="TreeGrafter"/>
</dbReference>
<comment type="cofactor">
    <cofactor evidence="8">
        <name>heme</name>
        <dbReference type="ChEBI" id="CHEBI:30413"/>
    </cofactor>
</comment>
<keyword evidence="11" id="KW-0732">Signal</keyword>
<dbReference type="Gene3D" id="2.40.180.10">
    <property type="entry name" value="Catalase core domain"/>
    <property type="match status" value="1"/>
</dbReference>
<dbReference type="AlphaFoldDB" id="A0A2N7X9S1"/>
<dbReference type="CDD" id="cd08153">
    <property type="entry name" value="srpA_like"/>
    <property type="match status" value="1"/>
</dbReference>
<dbReference type="PIRSF" id="PIRSF000296">
    <property type="entry name" value="SrpA"/>
    <property type="match status" value="1"/>
</dbReference>
<evidence type="ECO:0000256" key="9">
    <source>
        <dbReference type="PIRSR" id="PIRSR000296-1"/>
    </source>
</evidence>
<keyword evidence="3 8" id="KW-0575">Peroxidase</keyword>
<keyword evidence="4 8" id="KW-0349">Heme</keyword>
<dbReference type="PANTHER" id="PTHR11465">
    <property type="entry name" value="CATALASE"/>
    <property type="match status" value="1"/>
</dbReference>
<evidence type="ECO:0000256" key="3">
    <source>
        <dbReference type="ARBA" id="ARBA00022559"/>
    </source>
</evidence>
<evidence type="ECO:0000313" key="13">
    <source>
        <dbReference type="EMBL" id="PMS38302.1"/>
    </source>
</evidence>
<feature type="domain" description="Catalase core" evidence="12">
    <location>
        <begin position="14"/>
        <end position="348"/>
    </location>
</feature>
<dbReference type="GO" id="GO:0020037">
    <property type="term" value="F:heme binding"/>
    <property type="evidence" value="ECO:0007669"/>
    <property type="project" value="InterPro"/>
</dbReference>
<evidence type="ECO:0000313" key="14">
    <source>
        <dbReference type="Proteomes" id="UP000235777"/>
    </source>
</evidence>
<accession>A0A2N7X9S1</accession>
<dbReference type="InterPro" id="IPR024168">
    <property type="entry name" value="Catalase_SrpA-type_pred"/>
</dbReference>
<evidence type="ECO:0000256" key="5">
    <source>
        <dbReference type="ARBA" id="ARBA00022723"/>
    </source>
</evidence>
<keyword evidence="14" id="KW-1185">Reference proteome</keyword>
<gene>
    <name evidence="13" type="ORF">C0Z20_04845</name>
</gene>
<dbReference type="InterPro" id="IPR018028">
    <property type="entry name" value="Catalase"/>
</dbReference>
<dbReference type="Proteomes" id="UP000235777">
    <property type="component" value="Unassembled WGS sequence"/>
</dbReference>
<dbReference type="GO" id="GO:0042744">
    <property type="term" value="P:hydrogen peroxide catabolic process"/>
    <property type="evidence" value="ECO:0007669"/>
    <property type="project" value="TreeGrafter"/>
</dbReference>
<organism evidence="13 14">
    <name type="scientific">Trinickia symbiotica</name>
    <dbReference type="NCBI Taxonomy" id="863227"/>
    <lineage>
        <taxon>Bacteria</taxon>
        <taxon>Pseudomonadati</taxon>
        <taxon>Pseudomonadota</taxon>
        <taxon>Betaproteobacteria</taxon>
        <taxon>Burkholderiales</taxon>
        <taxon>Burkholderiaceae</taxon>
        <taxon>Trinickia</taxon>
    </lineage>
</organism>
<dbReference type="EC" id="1.11.1.-" evidence="8"/>
<dbReference type="PROSITE" id="PS51402">
    <property type="entry name" value="CATALASE_3"/>
    <property type="match status" value="1"/>
</dbReference>
<sequence length="349" mass="37735">MPCRLSAIGVVVALLASGFAYTAGWLTPSRLTTTKLIDTFERNGGVHAGFRRNHAKGLCIEGYFQSNGRASAFSKAAVFAQGRTPVIGRFAIPGTNPEAPDNSVPIRSMALLFNEQDGQQWRTGMNSVPLFPVHTPAQFYQQLVASRPDPATGKPDPAKLKAFYSANPEAQAFMTWIKQHPPSSSFANGAYYSVNAFYLVGAAGKRNAVRWSMQPELPYTPLTAAEKGESAYLASELYDRLLTGPLRWHLILTLAAPGDPIDDATKPWPADRPQVDAGTLVVERASSQESGACRDVNFDPTIVPAGIEPANDPLLAARSAAYALSYQRRTHEEALNPALHSDTHKANPS</sequence>
<dbReference type="GO" id="GO:0046872">
    <property type="term" value="F:metal ion binding"/>
    <property type="evidence" value="ECO:0007669"/>
    <property type="project" value="UniProtKB-KW"/>
</dbReference>
<evidence type="ECO:0000256" key="11">
    <source>
        <dbReference type="SAM" id="SignalP"/>
    </source>
</evidence>
<comment type="function">
    <text evidence="8">Has an organic peroxide-dependent peroxidase activity.</text>
</comment>
<dbReference type="SUPFAM" id="SSF56634">
    <property type="entry name" value="Heme-dependent catalase-like"/>
    <property type="match status" value="1"/>
</dbReference>
<reference evidence="13 14" key="1">
    <citation type="submission" date="2018-01" db="EMBL/GenBank/DDBJ databases">
        <title>Whole genome analyses suggest that Burkholderia sensu lato contains two further novel genera in the rhizoxinica-symbiotica group Mycetohabitans gen. nov., and Trinickia gen. nov.: implications for the evolution of diazotrophy and nodulation in the Burkholderiaceae.</title>
        <authorList>
            <person name="Estrada-de los Santos P."/>
            <person name="Palmer M."/>
            <person name="Chavez-Ramirez B."/>
            <person name="Beukes C."/>
            <person name="Steenkamp E.T."/>
            <person name="Hirsch A.M."/>
            <person name="Manyaka P."/>
            <person name="Maluk M."/>
            <person name="Lafos M."/>
            <person name="Crook M."/>
            <person name="Gross E."/>
            <person name="Simon M.F."/>
            <person name="Bueno dos Reis Junior F."/>
            <person name="Poole P.S."/>
            <person name="Venter S.N."/>
            <person name="James E.K."/>
        </authorList>
    </citation>
    <scope>NUCLEOTIDE SEQUENCE [LARGE SCALE GENOMIC DNA]</scope>
    <source>
        <strain evidence="13 14">JPY 581</strain>
    </source>
</reference>
<proteinExistence type="inferred from homology"/>